<dbReference type="KEGG" id="tet:TTHERM_00532850"/>
<evidence type="ECO:0000256" key="7">
    <source>
        <dbReference type="ARBA" id="ARBA00023136"/>
    </source>
</evidence>
<comment type="catalytic activity">
    <reaction evidence="13">
        <text>D-fructose(out) = D-fructose(in)</text>
        <dbReference type="Rhea" id="RHEA:60372"/>
        <dbReference type="ChEBI" id="CHEBI:37721"/>
    </reaction>
    <physiologicalReaction direction="left-to-right" evidence="13">
        <dbReference type="Rhea" id="RHEA:60373"/>
    </physiologicalReaction>
</comment>
<evidence type="ECO:0000256" key="15">
    <source>
        <dbReference type="SAM" id="Phobius"/>
    </source>
</evidence>
<dbReference type="InterPro" id="IPR005829">
    <property type="entry name" value="Sugar_transporter_CS"/>
</dbReference>
<dbReference type="PROSITE" id="PS50850">
    <property type="entry name" value="MFS"/>
    <property type="match status" value="1"/>
</dbReference>
<dbReference type="InterPro" id="IPR020846">
    <property type="entry name" value="MFS_dom"/>
</dbReference>
<feature type="transmembrane region" description="Helical" evidence="15">
    <location>
        <begin position="482"/>
        <end position="500"/>
    </location>
</feature>
<dbReference type="Pfam" id="PF00083">
    <property type="entry name" value="Sugar_tr"/>
    <property type="match status" value="2"/>
</dbReference>
<gene>
    <name evidence="17" type="ORF">TTHERM_00532850</name>
</gene>
<evidence type="ECO:0000313" key="18">
    <source>
        <dbReference type="Proteomes" id="UP000009168"/>
    </source>
</evidence>
<proteinExistence type="inferred from homology"/>
<feature type="transmembrane region" description="Helical" evidence="15">
    <location>
        <begin position="447"/>
        <end position="470"/>
    </location>
</feature>
<comment type="catalytic activity">
    <reaction evidence="12">
        <text>D-glucosamine(out) = D-glucosamine(in)</text>
        <dbReference type="Rhea" id="RHEA:78423"/>
        <dbReference type="ChEBI" id="CHEBI:58723"/>
    </reaction>
    <physiologicalReaction direction="left-to-right" evidence="12">
        <dbReference type="Rhea" id="RHEA:78424"/>
    </physiologicalReaction>
</comment>
<feature type="transmembrane region" description="Helical" evidence="15">
    <location>
        <begin position="58"/>
        <end position="79"/>
    </location>
</feature>
<dbReference type="InterPro" id="IPR003663">
    <property type="entry name" value="Sugar/inositol_transpt"/>
</dbReference>
<comment type="similarity">
    <text evidence="2">Belongs to the major facilitator superfamily. Sugar transporter (TC 2.A.1.1) family.</text>
</comment>
<dbReference type="AlphaFoldDB" id="Q247Y4"/>
<dbReference type="STRING" id="312017.Q247Y4"/>
<accession>Q247Y4</accession>
<feature type="transmembrane region" description="Helical" evidence="15">
    <location>
        <begin position="152"/>
        <end position="177"/>
    </location>
</feature>
<feature type="transmembrane region" description="Helical" evidence="15">
    <location>
        <begin position="204"/>
        <end position="228"/>
    </location>
</feature>
<comment type="catalytic activity">
    <reaction evidence="8">
        <text>D-galactose(in) = D-galactose(out)</text>
        <dbReference type="Rhea" id="RHEA:34915"/>
        <dbReference type="ChEBI" id="CHEBI:4139"/>
    </reaction>
    <physiologicalReaction direction="right-to-left" evidence="8">
        <dbReference type="Rhea" id="RHEA:34917"/>
    </physiologicalReaction>
</comment>
<feature type="transmembrane region" description="Helical" evidence="15">
    <location>
        <begin position="12"/>
        <end position="34"/>
    </location>
</feature>
<keyword evidence="18" id="KW-1185">Reference proteome</keyword>
<dbReference type="GO" id="GO:0016020">
    <property type="term" value="C:membrane"/>
    <property type="evidence" value="ECO:0007669"/>
    <property type="project" value="UniProtKB-SubCell"/>
</dbReference>
<evidence type="ECO:0000259" key="16">
    <source>
        <dbReference type="PROSITE" id="PS50850"/>
    </source>
</evidence>
<evidence type="ECO:0000256" key="12">
    <source>
        <dbReference type="ARBA" id="ARBA00044668"/>
    </source>
</evidence>
<dbReference type="InterPro" id="IPR005828">
    <property type="entry name" value="MFS_sugar_transport-like"/>
</dbReference>
<protein>
    <recommendedName>
        <fullName evidence="14">Hexose transporter 1</fullName>
    </recommendedName>
</protein>
<dbReference type="GO" id="GO:0022857">
    <property type="term" value="F:transmembrane transporter activity"/>
    <property type="evidence" value="ECO:0007669"/>
    <property type="project" value="InterPro"/>
</dbReference>
<evidence type="ECO:0000256" key="13">
    <source>
        <dbReference type="ARBA" id="ARBA00044710"/>
    </source>
</evidence>
<dbReference type="EMBL" id="GG662455">
    <property type="protein sequence ID" value="EAS04161.2"/>
    <property type="molecule type" value="Genomic_DNA"/>
</dbReference>
<evidence type="ECO:0000256" key="10">
    <source>
        <dbReference type="ARBA" id="ARBA00044656"/>
    </source>
</evidence>
<feature type="transmembrane region" description="Helical" evidence="15">
    <location>
        <begin position="91"/>
        <end position="111"/>
    </location>
</feature>
<dbReference type="PRINTS" id="PR00171">
    <property type="entry name" value="SUGRTRNSPORT"/>
</dbReference>
<feature type="domain" description="Major facilitator superfamily (MFS) profile" evidence="16">
    <location>
        <begin position="21"/>
        <end position="535"/>
    </location>
</feature>
<keyword evidence="6 15" id="KW-1133">Transmembrane helix</keyword>
<comment type="subcellular location">
    <subcellularLocation>
        <location evidence="1">Membrane</location>
        <topology evidence="1">Multi-pass membrane protein</topology>
    </subcellularLocation>
</comment>
<comment type="catalytic activity">
    <reaction evidence="11">
        <text>D-mannose(out) = D-mannose(in)</text>
        <dbReference type="Rhea" id="RHEA:78391"/>
        <dbReference type="ChEBI" id="CHEBI:4208"/>
    </reaction>
    <physiologicalReaction direction="left-to-right" evidence="11">
        <dbReference type="Rhea" id="RHEA:78392"/>
    </physiologicalReaction>
</comment>
<evidence type="ECO:0000256" key="11">
    <source>
        <dbReference type="ARBA" id="ARBA00044662"/>
    </source>
</evidence>
<evidence type="ECO:0000256" key="9">
    <source>
        <dbReference type="ARBA" id="ARBA00044648"/>
    </source>
</evidence>
<evidence type="ECO:0000256" key="2">
    <source>
        <dbReference type="ARBA" id="ARBA00010992"/>
    </source>
</evidence>
<dbReference type="Proteomes" id="UP000009168">
    <property type="component" value="Unassembled WGS sequence"/>
</dbReference>
<feature type="transmembrane region" description="Helical" evidence="15">
    <location>
        <begin position="506"/>
        <end position="528"/>
    </location>
</feature>
<dbReference type="OrthoDB" id="6612291at2759"/>
<comment type="catalytic activity">
    <reaction evidence="10">
        <text>D-xylose(out) = D-xylose(in)</text>
        <dbReference type="Rhea" id="RHEA:78427"/>
        <dbReference type="ChEBI" id="CHEBI:53455"/>
    </reaction>
    <physiologicalReaction direction="left-to-right" evidence="10">
        <dbReference type="Rhea" id="RHEA:78428"/>
    </physiologicalReaction>
</comment>
<evidence type="ECO:0000256" key="3">
    <source>
        <dbReference type="ARBA" id="ARBA00011738"/>
    </source>
</evidence>
<evidence type="ECO:0000256" key="5">
    <source>
        <dbReference type="ARBA" id="ARBA00022692"/>
    </source>
</evidence>
<feature type="transmembrane region" description="Helical" evidence="15">
    <location>
        <begin position="117"/>
        <end position="140"/>
    </location>
</feature>
<feature type="transmembrane region" description="Helical" evidence="15">
    <location>
        <begin position="422"/>
        <end position="441"/>
    </location>
</feature>
<evidence type="ECO:0000256" key="4">
    <source>
        <dbReference type="ARBA" id="ARBA00022448"/>
    </source>
</evidence>
<dbReference type="InterPro" id="IPR050814">
    <property type="entry name" value="Myo-inositol_Transporter"/>
</dbReference>
<dbReference type="PROSITE" id="PS00216">
    <property type="entry name" value="SUGAR_TRANSPORT_1"/>
    <property type="match status" value="1"/>
</dbReference>
<evidence type="ECO:0000256" key="6">
    <source>
        <dbReference type="ARBA" id="ARBA00022989"/>
    </source>
</evidence>
<organism evidence="17 18">
    <name type="scientific">Tetrahymena thermophila (strain SB210)</name>
    <dbReference type="NCBI Taxonomy" id="312017"/>
    <lineage>
        <taxon>Eukaryota</taxon>
        <taxon>Sar</taxon>
        <taxon>Alveolata</taxon>
        <taxon>Ciliophora</taxon>
        <taxon>Intramacronucleata</taxon>
        <taxon>Oligohymenophorea</taxon>
        <taxon>Hymenostomatida</taxon>
        <taxon>Tetrahymenina</taxon>
        <taxon>Tetrahymenidae</taxon>
        <taxon>Tetrahymena</taxon>
    </lineage>
</organism>
<dbReference type="SUPFAM" id="SSF103473">
    <property type="entry name" value="MFS general substrate transporter"/>
    <property type="match status" value="1"/>
</dbReference>
<evidence type="ECO:0000256" key="8">
    <source>
        <dbReference type="ARBA" id="ARBA00044637"/>
    </source>
</evidence>
<keyword evidence="7 15" id="KW-0472">Membrane</keyword>
<dbReference type="HOGENOM" id="CLU_001265_30_5_1"/>
<comment type="catalytic activity">
    <reaction evidence="9">
        <text>D-glucose(out) = D-glucose(in)</text>
        <dbReference type="Rhea" id="RHEA:60376"/>
        <dbReference type="ChEBI" id="CHEBI:4167"/>
    </reaction>
    <physiologicalReaction direction="left-to-right" evidence="9">
        <dbReference type="Rhea" id="RHEA:60377"/>
    </physiologicalReaction>
</comment>
<comment type="subunit">
    <text evidence="3">Homodimer.</text>
</comment>
<evidence type="ECO:0000256" key="14">
    <source>
        <dbReference type="ARBA" id="ARBA00044780"/>
    </source>
</evidence>
<dbReference type="PANTHER" id="PTHR48020:SF12">
    <property type="entry name" value="PROTON MYO-INOSITOL COTRANSPORTER"/>
    <property type="match status" value="1"/>
</dbReference>
<dbReference type="RefSeq" id="XP_001024406.2">
    <property type="nucleotide sequence ID" value="XM_001024406.2"/>
</dbReference>
<dbReference type="InParanoid" id="Q247Y4"/>
<dbReference type="PANTHER" id="PTHR48020">
    <property type="entry name" value="PROTON MYO-INOSITOL COTRANSPORTER"/>
    <property type="match status" value="1"/>
</dbReference>
<dbReference type="InterPro" id="IPR036259">
    <property type="entry name" value="MFS_trans_sf"/>
</dbReference>
<name>Q247Y4_TETTS</name>
<evidence type="ECO:0000256" key="1">
    <source>
        <dbReference type="ARBA" id="ARBA00004141"/>
    </source>
</evidence>
<feature type="transmembrane region" description="Helical" evidence="15">
    <location>
        <begin position="357"/>
        <end position="382"/>
    </location>
</feature>
<keyword evidence="4" id="KW-0813">Transport</keyword>
<dbReference type="GeneID" id="7830406"/>
<sequence length="547" mass="62501">MQKLNNENSDKEIYKITVYLRGVVVSLGCLYYGFNNSSLNITQQHISYLNGWTDKSEISLYIGLITSSLSLGCLIGSLLTSQFLIATNYNFRLCLMLTDVLGIVGIIEQIIDHSFGHFLLGRLLAGLACGLNTTIIPIYLKEFTPMALRGKTGTFVQIFAQLGSFLCVCLGIIQPIYSLDTTVEDKQQFIQELISQQSFFEREIAWRLTLGVPILMCLIRIFCLYSVYNQPTPIQMAQRNQLRALKLYLSDIYYPNRAQACYQAYISHVKESIREVSEHSEIYQQDNLKQSDLFQSQGKNKNESMIHQNMKGEVDFIRTTSLNRSLLASDDLVQTEIYNSFSQKKSRKMQRSKVRRFMLGLIVQTASRVSGLSALTFYSSLIFSEQIKNQSLNYILIVILGLSGFIFTYLSFFFIERAGRKPLILLSTILLMISQLGIAIFSMLNMFIFSFISIMFFLFAFGIGQGGVTWPYTIELVNQEHVSYCSAMRWTWVLIIGVTFPFTNQLLGLSGTFFTYLGATFLCFLYFLKELKETKGLTKEQVESMYY</sequence>
<evidence type="ECO:0000313" key="17">
    <source>
        <dbReference type="EMBL" id="EAS04161.2"/>
    </source>
</evidence>
<dbReference type="PROSITE" id="PS00217">
    <property type="entry name" value="SUGAR_TRANSPORT_2"/>
    <property type="match status" value="1"/>
</dbReference>
<keyword evidence="5 15" id="KW-0812">Transmembrane</keyword>
<feature type="transmembrane region" description="Helical" evidence="15">
    <location>
        <begin position="394"/>
        <end position="415"/>
    </location>
</feature>
<reference evidence="18" key="1">
    <citation type="journal article" date="2006" name="PLoS Biol.">
        <title>Macronuclear genome sequence of the ciliate Tetrahymena thermophila, a model eukaryote.</title>
        <authorList>
            <person name="Eisen J.A."/>
            <person name="Coyne R.S."/>
            <person name="Wu M."/>
            <person name="Wu D."/>
            <person name="Thiagarajan M."/>
            <person name="Wortman J.R."/>
            <person name="Badger J.H."/>
            <person name="Ren Q."/>
            <person name="Amedeo P."/>
            <person name="Jones K.M."/>
            <person name="Tallon L.J."/>
            <person name="Delcher A.L."/>
            <person name="Salzberg S.L."/>
            <person name="Silva J.C."/>
            <person name="Haas B.J."/>
            <person name="Majoros W.H."/>
            <person name="Farzad M."/>
            <person name="Carlton J.M."/>
            <person name="Smith R.K. Jr."/>
            <person name="Garg J."/>
            <person name="Pearlman R.E."/>
            <person name="Karrer K.M."/>
            <person name="Sun L."/>
            <person name="Manning G."/>
            <person name="Elde N.C."/>
            <person name="Turkewitz A.P."/>
            <person name="Asai D.J."/>
            <person name="Wilkes D.E."/>
            <person name="Wang Y."/>
            <person name="Cai H."/>
            <person name="Collins K."/>
            <person name="Stewart B.A."/>
            <person name="Lee S.R."/>
            <person name="Wilamowska K."/>
            <person name="Weinberg Z."/>
            <person name="Ruzzo W.L."/>
            <person name="Wloga D."/>
            <person name="Gaertig J."/>
            <person name="Frankel J."/>
            <person name="Tsao C.-C."/>
            <person name="Gorovsky M.A."/>
            <person name="Keeling P.J."/>
            <person name="Waller R.F."/>
            <person name="Patron N.J."/>
            <person name="Cherry J.M."/>
            <person name="Stover N.A."/>
            <person name="Krieger C.J."/>
            <person name="del Toro C."/>
            <person name="Ryder H.F."/>
            <person name="Williamson S.C."/>
            <person name="Barbeau R.A."/>
            <person name="Hamilton E.P."/>
            <person name="Orias E."/>
        </authorList>
    </citation>
    <scope>NUCLEOTIDE SEQUENCE [LARGE SCALE GENOMIC DNA]</scope>
    <source>
        <strain evidence="18">SB210</strain>
    </source>
</reference>
<dbReference type="Gene3D" id="1.20.1250.20">
    <property type="entry name" value="MFS general substrate transporter like domains"/>
    <property type="match status" value="1"/>
</dbReference>